<dbReference type="EMBL" id="KZ825059">
    <property type="protein sequence ID" value="RAH58872.1"/>
    <property type="molecule type" value="Genomic_DNA"/>
</dbReference>
<evidence type="ECO:0000313" key="2">
    <source>
        <dbReference type="Proteomes" id="UP000249526"/>
    </source>
</evidence>
<dbReference type="RefSeq" id="XP_025516794.1">
    <property type="nucleotide sequence ID" value="XM_025662204.1"/>
</dbReference>
<sequence length="222" mass="25662">MPPWRTPRVLLTDFTWPNNIPAVPSDQILPTPVRYYLRSFYHSYCDRVGISFNNQIAQLPFRLLLKWSDSTRIEEVLTMKVARQAGLPVPKVICYGDHLDTPHAPIPILMTGVAGKQLAIRKWKRLWGEKRICSLIGTPIQSTRVPDHRIGPFETEKEFNEYLIELGWPGVFRSKREYKEALRCREAAGWYHLILTVDGMDYMSKLEIARALTSLTSESCSW</sequence>
<protein>
    <submittedName>
        <fullName evidence="1">Uncharacterized protein</fullName>
    </submittedName>
</protein>
<dbReference type="Proteomes" id="UP000249526">
    <property type="component" value="Unassembled WGS sequence"/>
</dbReference>
<proteinExistence type="predicted"/>
<dbReference type="AlphaFoldDB" id="A0A8G1R5H7"/>
<reference evidence="1 2" key="1">
    <citation type="submission" date="2018-02" db="EMBL/GenBank/DDBJ databases">
        <title>The genomes of Aspergillus section Nigri reveals drivers in fungal speciation.</title>
        <authorList>
            <consortium name="DOE Joint Genome Institute"/>
            <person name="Vesth T.C."/>
            <person name="Nybo J."/>
            <person name="Theobald S."/>
            <person name="Brandl J."/>
            <person name="Frisvad J.C."/>
            <person name="Nielsen K.F."/>
            <person name="Lyhne E.K."/>
            <person name="Kogle M.E."/>
            <person name="Kuo A."/>
            <person name="Riley R."/>
            <person name="Clum A."/>
            <person name="Nolan M."/>
            <person name="Lipzen A."/>
            <person name="Salamov A."/>
            <person name="Henrissat B."/>
            <person name="Wiebenga A."/>
            <person name="De vries R.P."/>
            <person name="Grigoriev I.V."/>
            <person name="Mortensen U.H."/>
            <person name="Andersen M.R."/>
            <person name="Baker S.E."/>
        </authorList>
    </citation>
    <scope>NUCLEOTIDE SEQUENCE [LARGE SCALE GENOMIC DNA]</scope>
    <source>
        <strain evidence="1 2">CBS 112811</strain>
    </source>
</reference>
<keyword evidence="2" id="KW-1185">Reference proteome</keyword>
<evidence type="ECO:0000313" key="1">
    <source>
        <dbReference type="EMBL" id="RAH58872.1"/>
    </source>
</evidence>
<gene>
    <name evidence="1" type="ORF">BO85DRAFT_467675</name>
</gene>
<dbReference type="GeneID" id="37165606"/>
<accession>A0A8G1R5H7</accession>
<organism evidence="1 2">
    <name type="scientific">Aspergillus piperis CBS 112811</name>
    <dbReference type="NCBI Taxonomy" id="1448313"/>
    <lineage>
        <taxon>Eukaryota</taxon>
        <taxon>Fungi</taxon>
        <taxon>Dikarya</taxon>
        <taxon>Ascomycota</taxon>
        <taxon>Pezizomycotina</taxon>
        <taxon>Eurotiomycetes</taxon>
        <taxon>Eurotiomycetidae</taxon>
        <taxon>Eurotiales</taxon>
        <taxon>Aspergillaceae</taxon>
        <taxon>Aspergillus</taxon>
        <taxon>Aspergillus subgen. Circumdati</taxon>
    </lineage>
</organism>
<name>A0A8G1R5H7_9EURO</name>